<keyword evidence="4" id="KW-1185">Reference proteome</keyword>
<dbReference type="RefSeq" id="WP_268045947.1">
    <property type="nucleotide sequence ID" value="NZ_CP104064.1"/>
</dbReference>
<name>A0ABY6Z886_9BACL</name>
<dbReference type="InterPro" id="IPR043144">
    <property type="entry name" value="Mal/L-sulf/L-lact_DH-like_ah"/>
</dbReference>
<dbReference type="Pfam" id="PF02615">
    <property type="entry name" value="Ldh_2"/>
    <property type="match status" value="1"/>
</dbReference>
<dbReference type="PANTHER" id="PTHR11091">
    <property type="entry name" value="OXIDOREDUCTASE-RELATED"/>
    <property type="match status" value="1"/>
</dbReference>
<dbReference type="PANTHER" id="PTHR11091:SF0">
    <property type="entry name" value="MALATE DEHYDROGENASE"/>
    <property type="match status" value="1"/>
</dbReference>
<evidence type="ECO:0000256" key="2">
    <source>
        <dbReference type="ARBA" id="ARBA00023002"/>
    </source>
</evidence>
<dbReference type="EMBL" id="CP104064">
    <property type="protein sequence ID" value="WAH38381.1"/>
    <property type="molecule type" value="Genomic_DNA"/>
</dbReference>
<evidence type="ECO:0000256" key="1">
    <source>
        <dbReference type="ARBA" id="ARBA00006056"/>
    </source>
</evidence>
<protein>
    <submittedName>
        <fullName evidence="3">Ldh family oxidoreductase</fullName>
    </submittedName>
</protein>
<dbReference type="InterPro" id="IPR036111">
    <property type="entry name" value="Mal/L-sulfo/L-lacto_DH-like_sf"/>
</dbReference>
<accession>A0ABY6Z886</accession>
<keyword evidence="2" id="KW-0560">Oxidoreductase</keyword>
<evidence type="ECO:0000313" key="3">
    <source>
        <dbReference type="EMBL" id="WAH38381.1"/>
    </source>
</evidence>
<proteinExistence type="inferred from homology"/>
<evidence type="ECO:0000313" key="4">
    <source>
        <dbReference type="Proteomes" id="UP001164803"/>
    </source>
</evidence>
<dbReference type="SUPFAM" id="SSF89733">
    <property type="entry name" value="L-sulfolactate dehydrogenase-like"/>
    <property type="match status" value="1"/>
</dbReference>
<dbReference type="InterPro" id="IPR043143">
    <property type="entry name" value="Mal/L-sulf/L-lact_DH-like_NADP"/>
</dbReference>
<comment type="similarity">
    <text evidence="1">Belongs to the LDH2/MDH2 oxidoreductase family.</text>
</comment>
<dbReference type="Gene3D" id="3.30.1370.60">
    <property type="entry name" value="Hypothetical oxidoreductase yiak, domain 2"/>
    <property type="match status" value="1"/>
</dbReference>
<dbReference type="Proteomes" id="UP001164803">
    <property type="component" value="Chromosome"/>
</dbReference>
<dbReference type="InterPro" id="IPR003767">
    <property type="entry name" value="Malate/L-lactate_DH-like"/>
</dbReference>
<gene>
    <name evidence="3" type="ORF">NZD86_07855</name>
</gene>
<sequence>MEGRFDIATLTEIATACFEKAGVPHTDAAWAAYSLVKADLLGRSTHGLSRLKAYVTAIEAGKINPTANVEVSQTGPSSIMVDGDGGLGPVVAKHAMDAAISAARTSGVAAAAVHHGNHAGAMSIYTTLAADAGMIGLGFSNAQPAIPPWGGRRAFFGTNPIAMAAGMDLDQMSVDMATSVAARGNIILAAKTGQPIPDHWAIDENGVPTTDAKAALAGAVLPMAGPKGYALATMVEVLAGVLTGAAVADEVGSIYDANPEPANTGLFFLVIDPSYFVGTEQFLSRLAKMERDIRAVPVAEGYNEIRLPGERSRMNLERGLQEGIALSRETVQEIESLCHKYDLLWGTNQ</sequence>
<dbReference type="Gene3D" id="1.10.1530.10">
    <property type="match status" value="1"/>
</dbReference>
<organism evidence="3 4">
    <name type="scientific">Alicyclobacillus dauci</name>
    <dbReference type="NCBI Taxonomy" id="1475485"/>
    <lineage>
        <taxon>Bacteria</taxon>
        <taxon>Bacillati</taxon>
        <taxon>Bacillota</taxon>
        <taxon>Bacilli</taxon>
        <taxon>Bacillales</taxon>
        <taxon>Alicyclobacillaceae</taxon>
        <taxon>Alicyclobacillus</taxon>
    </lineage>
</organism>
<reference evidence="3" key="1">
    <citation type="submission" date="2022-08" db="EMBL/GenBank/DDBJ databases">
        <title>Alicyclobacillus dauci DSM2870, complete genome.</title>
        <authorList>
            <person name="Wang Q."/>
            <person name="Cai R."/>
            <person name="Wang Z."/>
        </authorList>
    </citation>
    <scope>NUCLEOTIDE SEQUENCE</scope>
    <source>
        <strain evidence="3">DSM 28700</strain>
    </source>
</reference>